<name>A0AAF0XSM3_DAUCS</name>
<protein>
    <recommendedName>
        <fullName evidence="4">Knottin scorpion toxin-like domain-containing protein</fullName>
    </recommendedName>
</protein>
<organism evidence="2 3">
    <name type="scientific">Daucus carota subsp. sativus</name>
    <name type="common">Carrot</name>
    <dbReference type="NCBI Taxonomy" id="79200"/>
    <lineage>
        <taxon>Eukaryota</taxon>
        <taxon>Viridiplantae</taxon>
        <taxon>Streptophyta</taxon>
        <taxon>Embryophyta</taxon>
        <taxon>Tracheophyta</taxon>
        <taxon>Spermatophyta</taxon>
        <taxon>Magnoliopsida</taxon>
        <taxon>eudicotyledons</taxon>
        <taxon>Gunneridae</taxon>
        <taxon>Pentapetalae</taxon>
        <taxon>asterids</taxon>
        <taxon>campanulids</taxon>
        <taxon>Apiales</taxon>
        <taxon>Apiaceae</taxon>
        <taxon>Apioideae</taxon>
        <taxon>Scandiceae</taxon>
        <taxon>Daucinae</taxon>
        <taxon>Daucus</taxon>
        <taxon>Daucus sect. Daucus</taxon>
    </lineage>
</organism>
<reference evidence="2" key="1">
    <citation type="journal article" date="2016" name="Nat. Genet.">
        <title>A high-quality carrot genome assembly provides new insights into carotenoid accumulation and asterid genome evolution.</title>
        <authorList>
            <person name="Iorizzo M."/>
            <person name="Ellison S."/>
            <person name="Senalik D."/>
            <person name="Zeng P."/>
            <person name="Satapoomin P."/>
            <person name="Huang J."/>
            <person name="Bowman M."/>
            <person name="Iovene M."/>
            <person name="Sanseverino W."/>
            <person name="Cavagnaro P."/>
            <person name="Yildiz M."/>
            <person name="Macko-Podgorni A."/>
            <person name="Moranska E."/>
            <person name="Grzebelus E."/>
            <person name="Grzebelus D."/>
            <person name="Ashrafi H."/>
            <person name="Zheng Z."/>
            <person name="Cheng S."/>
            <person name="Spooner D."/>
            <person name="Van Deynze A."/>
            <person name="Simon P."/>
        </authorList>
    </citation>
    <scope>NUCLEOTIDE SEQUENCE</scope>
    <source>
        <tissue evidence="2">Leaf</tissue>
    </source>
</reference>
<dbReference type="Proteomes" id="UP000077755">
    <property type="component" value="Chromosome 8"/>
</dbReference>
<evidence type="ECO:0008006" key="4">
    <source>
        <dbReference type="Google" id="ProtNLM"/>
    </source>
</evidence>
<feature type="chain" id="PRO_5041940274" description="Knottin scorpion toxin-like domain-containing protein" evidence="1">
    <location>
        <begin position="25"/>
        <end position="85"/>
    </location>
</feature>
<evidence type="ECO:0000313" key="2">
    <source>
        <dbReference type="EMBL" id="WOH13468.1"/>
    </source>
</evidence>
<reference evidence="2" key="2">
    <citation type="submission" date="2022-03" db="EMBL/GenBank/DDBJ databases">
        <title>Draft title - Genomic analysis of global carrot germplasm unveils the trajectory of domestication and the origin of high carotenoid orange carrot.</title>
        <authorList>
            <person name="Iorizzo M."/>
            <person name="Ellison S."/>
            <person name="Senalik D."/>
            <person name="Macko-Podgorni A."/>
            <person name="Grzebelus D."/>
            <person name="Bostan H."/>
            <person name="Rolling W."/>
            <person name="Curaba J."/>
            <person name="Simon P."/>
        </authorList>
    </citation>
    <scope>NUCLEOTIDE SEQUENCE</scope>
    <source>
        <tissue evidence="2">Leaf</tissue>
    </source>
</reference>
<feature type="signal peptide" evidence="1">
    <location>
        <begin position="1"/>
        <end position="24"/>
    </location>
</feature>
<proteinExistence type="predicted"/>
<keyword evidence="1" id="KW-0732">Signal</keyword>
<evidence type="ECO:0000256" key="1">
    <source>
        <dbReference type="SAM" id="SignalP"/>
    </source>
</evidence>
<keyword evidence="3" id="KW-1185">Reference proteome</keyword>
<dbReference type="AlphaFoldDB" id="A0AAF0XSM3"/>
<gene>
    <name evidence="2" type="ORF">DCAR_0832978</name>
</gene>
<accession>A0AAF0XSM3</accession>
<dbReference type="EMBL" id="CP093350">
    <property type="protein sequence ID" value="WOH13468.1"/>
    <property type="molecule type" value="Genomic_DNA"/>
</dbReference>
<evidence type="ECO:0000313" key="3">
    <source>
        <dbReference type="Proteomes" id="UP000077755"/>
    </source>
</evidence>
<sequence length="85" mass="9474">MGFSFIAKILMIWISLALLIVSLGMDVHHKIDTHILMIIFFDLSAGDDATTCFFKCKGQDDCDAFCRNLQFIGGTCMLNNCCCVN</sequence>